<dbReference type="GO" id="GO:0043565">
    <property type="term" value="F:sequence-specific DNA binding"/>
    <property type="evidence" value="ECO:0007669"/>
    <property type="project" value="InterPro"/>
</dbReference>
<evidence type="ECO:0000313" key="5">
    <source>
        <dbReference type="Proteomes" id="UP000095009"/>
    </source>
</evidence>
<gene>
    <name evidence="4" type="ORF">NADFUDRAFT_63949</name>
</gene>
<dbReference type="OrthoDB" id="2162994at2759"/>
<dbReference type="SUPFAM" id="SSF57716">
    <property type="entry name" value="Glucocorticoid receptor-like (DNA-binding domain)"/>
    <property type="match status" value="1"/>
</dbReference>
<dbReference type="STRING" id="857566.A0A1E3PUK2"/>
<protein>
    <recommendedName>
        <fullName evidence="3">GATA-type domain-containing protein</fullName>
    </recommendedName>
</protein>
<evidence type="ECO:0000256" key="1">
    <source>
        <dbReference type="PROSITE-ProRule" id="PRU00094"/>
    </source>
</evidence>
<dbReference type="InterPro" id="IPR000679">
    <property type="entry name" value="Znf_GATA"/>
</dbReference>
<feature type="region of interest" description="Disordered" evidence="2">
    <location>
        <begin position="118"/>
        <end position="143"/>
    </location>
</feature>
<accession>A0A1E3PUK2</accession>
<feature type="compositionally biased region" description="Basic and acidic residues" evidence="2">
    <location>
        <begin position="215"/>
        <end position="226"/>
    </location>
</feature>
<dbReference type="SMART" id="SM00401">
    <property type="entry name" value="ZnF_GATA"/>
    <property type="match status" value="1"/>
</dbReference>
<feature type="compositionally biased region" description="Low complexity" evidence="2">
    <location>
        <begin position="85"/>
        <end position="96"/>
    </location>
</feature>
<reference evidence="4 5" key="1">
    <citation type="journal article" date="2016" name="Proc. Natl. Acad. Sci. U.S.A.">
        <title>Comparative genomics of biotechnologically important yeasts.</title>
        <authorList>
            <person name="Riley R."/>
            <person name="Haridas S."/>
            <person name="Wolfe K.H."/>
            <person name="Lopes M.R."/>
            <person name="Hittinger C.T."/>
            <person name="Goeker M."/>
            <person name="Salamov A.A."/>
            <person name="Wisecaver J.H."/>
            <person name="Long T.M."/>
            <person name="Calvey C.H."/>
            <person name="Aerts A.L."/>
            <person name="Barry K.W."/>
            <person name="Choi C."/>
            <person name="Clum A."/>
            <person name="Coughlan A.Y."/>
            <person name="Deshpande S."/>
            <person name="Douglass A.P."/>
            <person name="Hanson S.J."/>
            <person name="Klenk H.-P."/>
            <person name="LaButti K.M."/>
            <person name="Lapidus A."/>
            <person name="Lindquist E.A."/>
            <person name="Lipzen A.M."/>
            <person name="Meier-Kolthoff J.P."/>
            <person name="Ohm R.A."/>
            <person name="Otillar R.P."/>
            <person name="Pangilinan J.L."/>
            <person name="Peng Y."/>
            <person name="Rokas A."/>
            <person name="Rosa C.A."/>
            <person name="Scheuner C."/>
            <person name="Sibirny A.A."/>
            <person name="Slot J.C."/>
            <person name="Stielow J.B."/>
            <person name="Sun H."/>
            <person name="Kurtzman C.P."/>
            <person name="Blackwell M."/>
            <person name="Grigoriev I.V."/>
            <person name="Jeffries T.W."/>
        </authorList>
    </citation>
    <scope>NUCLEOTIDE SEQUENCE [LARGE SCALE GENOMIC DNA]</scope>
    <source>
        <strain evidence="4 5">DSM 6958</strain>
    </source>
</reference>
<proteinExistence type="predicted"/>
<feature type="region of interest" description="Disordered" evidence="2">
    <location>
        <begin position="401"/>
        <end position="442"/>
    </location>
</feature>
<feature type="compositionally biased region" description="Polar residues" evidence="2">
    <location>
        <begin position="1"/>
        <end position="18"/>
    </location>
</feature>
<feature type="region of interest" description="Disordered" evidence="2">
    <location>
        <begin position="215"/>
        <end position="256"/>
    </location>
</feature>
<name>A0A1E3PUK2_9ASCO</name>
<dbReference type="GO" id="GO:0008270">
    <property type="term" value="F:zinc ion binding"/>
    <property type="evidence" value="ECO:0007669"/>
    <property type="project" value="UniProtKB-KW"/>
</dbReference>
<evidence type="ECO:0000256" key="2">
    <source>
        <dbReference type="SAM" id="MobiDB-lite"/>
    </source>
</evidence>
<dbReference type="GO" id="GO:0006355">
    <property type="term" value="P:regulation of DNA-templated transcription"/>
    <property type="evidence" value="ECO:0007669"/>
    <property type="project" value="InterPro"/>
</dbReference>
<keyword evidence="1" id="KW-0862">Zinc</keyword>
<feature type="region of interest" description="Disordered" evidence="2">
    <location>
        <begin position="367"/>
        <end position="386"/>
    </location>
</feature>
<dbReference type="Proteomes" id="UP000095009">
    <property type="component" value="Unassembled WGS sequence"/>
</dbReference>
<dbReference type="AlphaFoldDB" id="A0A1E3PUK2"/>
<dbReference type="Gene3D" id="3.30.50.10">
    <property type="entry name" value="Erythroid Transcription Factor GATA-1, subunit A"/>
    <property type="match status" value="1"/>
</dbReference>
<keyword evidence="1" id="KW-0863">Zinc-finger</keyword>
<dbReference type="InterPro" id="IPR013088">
    <property type="entry name" value="Znf_NHR/GATA"/>
</dbReference>
<dbReference type="Pfam" id="PF00320">
    <property type="entry name" value="GATA"/>
    <property type="match status" value="1"/>
</dbReference>
<keyword evidence="1" id="KW-0479">Metal-binding</keyword>
<dbReference type="EMBL" id="KV454406">
    <property type="protein sequence ID" value="ODQ68527.1"/>
    <property type="molecule type" value="Genomic_DNA"/>
</dbReference>
<keyword evidence="5" id="KW-1185">Reference proteome</keyword>
<feature type="region of interest" description="Disordered" evidence="2">
    <location>
        <begin position="281"/>
        <end position="318"/>
    </location>
</feature>
<feature type="domain" description="GATA-type" evidence="3">
    <location>
        <begin position="516"/>
        <end position="553"/>
    </location>
</feature>
<evidence type="ECO:0000259" key="3">
    <source>
        <dbReference type="PROSITE" id="PS50114"/>
    </source>
</evidence>
<sequence>MTSSVTLSVHAGSASSHKQMPPTIPFDASPNPRGSRSAYIASSKHVNTPFISDSARDNIAKPSYHTPDPSVPHTPCPKPDRIRGASSSPPTTALSARGSTLVVSAPSAAAECDAAHDLLSAPSPPNIAQTQNRHDQNDYNFHNSRQDDTEYVLAPLAISHGNTDFNDRFPRRQLPALSLLYPDTAPKLLWKPQVNIWLKRNHTHILKGIDDLLDRVDSRDPRDRNESSLSIPHDNGVLAPSLPSRPRRRPKRPLSSGDKFSLFDAVFNSENSIFDEIMRDNPGETSLRSNYAKVPLTGRDEGPNPYSTKPKRRRNGGVSPVAVNATLSSVERIIPIISVKVPPLPSSQWNDPTIITAMTSPISISAPLPTERRRHRARKPGSPNRARITSINDLIEISATTHQLPSPPGSPLMQPRRNLGKSLPISPPNEDEPDQSTTEPITPTISATTTMSSVAMNTHATLSPPKSKSKDDIIVKSAKVKSPSVVSEVDSAAVTSPTISTATTSPLIPTTTHPASSLRRQCISCGSDQSPCWRPSWSTAAGQLCNSCGLRYKKTNARCLVETCGRIPAKGEWVVMKNAALKDGTEAGGGELKYRCLYCGGNVEVASKVAPERFYL</sequence>
<organism evidence="4 5">
    <name type="scientific">Nadsonia fulvescens var. elongata DSM 6958</name>
    <dbReference type="NCBI Taxonomy" id="857566"/>
    <lineage>
        <taxon>Eukaryota</taxon>
        <taxon>Fungi</taxon>
        <taxon>Dikarya</taxon>
        <taxon>Ascomycota</taxon>
        <taxon>Saccharomycotina</taxon>
        <taxon>Dipodascomycetes</taxon>
        <taxon>Dipodascales</taxon>
        <taxon>Dipodascales incertae sedis</taxon>
        <taxon>Nadsonia</taxon>
    </lineage>
</organism>
<feature type="region of interest" description="Disordered" evidence="2">
    <location>
        <begin position="1"/>
        <end position="98"/>
    </location>
</feature>
<evidence type="ECO:0000313" key="4">
    <source>
        <dbReference type="EMBL" id="ODQ68527.1"/>
    </source>
</evidence>
<dbReference type="CDD" id="cd00202">
    <property type="entry name" value="ZnF_GATA"/>
    <property type="match status" value="1"/>
</dbReference>
<dbReference type="PROSITE" id="PS50114">
    <property type="entry name" value="GATA_ZN_FINGER_2"/>
    <property type="match status" value="1"/>
</dbReference>